<dbReference type="EMBL" id="CP111020">
    <property type="protein sequence ID" value="WAR15146.1"/>
    <property type="molecule type" value="Genomic_DNA"/>
</dbReference>
<keyword evidence="2" id="KW-1185">Reference proteome</keyword>
<gene>
    <name evidence="1" type="ORF">MAR_005251</name>
</gene>
<name>A0ABY7F784_MYAAR</name>
<organism evidence="1 2">
    <name type="scientific">Mya arenaria</name>
    <name type="common">Soft-shell clam</name>
    <dbReference type="NCBI Taxonomy" id="6604"/>
    <lineage>
        <taxon>Eukaryota</taxon>
        <taxon>Metazoa</taxon>
        <taxon>Spiralia</taxon>
        <taxon>Lophotrochozoa</taxon>
        <taxon>Mollusca</taxon>
        <taxon>Bivalvia</taxon>
        <taxon>Autobranchia</taxon>
        <taxon>Heteroconchia</taxon>
        <taxon>Euheterodonta</taxon>
        <taxon>Imparidentia</taxon>
        <taxon>Neoheterodontei</taxon>
        <taxon>Myida</taxon>
        <taxon>Myoidea</taxon>
        <taxon>Myidae</taxon>
        <taxon>Mya</taxon>
    </lineage>
</organism>
<evidence type="ECO:0000313" key="1">
    <source>
        <dbReference type="EMBL" id="WAR15146.1"/>
    </source>
</evidence>
<sequence length="66" mass="7674">MSFEMLPDIGTEHALNIFLKHLVDELKMWFEQFNYGKIFKLALICTGCDIPAKRKCGFLGQVAHWE</sequence>
<reference evidence="1" key="1">
    <citation type="submission" date="2022-11" db="EMBL/GenBank/DDBJ databases">
        <title>Centuries of genome instability and evolution in soft-shell clam transmissible cancer (bioRxiv).</title>
        <authorList>
            <person name="Hart S.F.M."/>
            <person name="Yonemitsu M.A."/>
            <person name="Giersch R.M."/>
            <person name="Beal B.F."/>
            <person name="Arriagada G."/>
            <person name="Davis B.W."/>
            <person name="Ostrander E.A."/>
            <person name="Goff S.P."/>
            <person name="Metzger M.J."/>
        </authorList>
    </citation>
    <scope>NUCLEOTIDE SEQUENCE</scope>
    <source>
        <strain evidence="1">MELC-2E11</strain>
        <tissue evidence="1">Siphon/mantle</tissue>
    </source>
</reference>
<proteinExistence type="predicted"/>
<protein>
    <submittedName>
        <fullName evidence="1">Uncharacterized protein</fullName>
    </submittedName>
</protein>
<evidence type="ECO:0000313" key="2">
    <source>
        <dbReference type="Proteomes" id="UP001164746"/>
    </source>
</evidence>
<feature type="non-terminal residue" evidence="1">
    <location>
        <position position="1"/>
    </location>
</feature>
<accession>A0ABY7F784</accession>
<dbReference type="Proteomes" id="UP001164746">
    <property type="component" value="Chromosome 9"/>
</dbReference>